<dbReference type="InterPro" id="IPR036046">
    <property type="entry name" value="Acylphosphatase-like_dom_sf"/>
</dbReference>
<dbReference type="PANTHER" id="PTHR47268:SF4">
    <property type="entry name" value="ACYLPHOSPHATASE"/>
    <property type="match status" value="1"/>
</dbReference>
<dbReference type="OrthoDB" id="9808093at2"/>
<evidence type="ECO:0000256" key="4">
    <source>
        <dbReference type="ARBA" id="ARBA00047645"/>
    </source>
</evidence>
<dbReference type="PROSITE" id="PS51160">
    <property type="entry name" value="ACYLPHOSPHATASE_3"/>
    <property type="match status" value="1"/>
</dbReference>
<reference evidence="8" key="1">
    <citation type="submission" date="2009-01" db="EMBL/GenBank/DDBJ databases">
        <title>Complete sequence of chromosome Cyanothece sp. PCC 7425.</title>
        <authorList>
            <consortium name="US DOE Joint Genome Institute"/>
            <person name="Lucas S."/>
            <person name="Copeland A."/>
            <person name="Lapidus A."/>
            <person name="Glavina del Rio T."/>
            <person name="Dalin E."/>
            <person name="Tice H."/>
            <person name="Bruce D."/>
            <person name="Goodwin L."/>
            <person name="Pitluck S."/>
            <person name="Sims D."/>
            <person name="Meineke L."/>
            <person name="Brettin T."/>
            <person name="Detter J.C."/>
            <person name="Han C."/>
            <person name="Larimer F."/>
            <person name="Land M."/>
            <person name="Hauser L."/>
            <person name="Kyrpides N."/>
            <person name="Ovchinnikova G."/>
            <person name="Liberton M."/>
            <person name="Stoeckel J."/>
            <person name="Banerjee A."/>
            <person name="Singh A."/>
            <person name="Page L."/>
            <person name="Sato H."/>
            <person name="Zhao L."/>
            <person name="Sherman L."/>
            <person name="Pakrasi H."/>
            <person name="Richardson P."/>
        </authorList>
    </citation>
    <scope>NUCLEOTIDE SEQUENCE</scope>
    <source>
        <strain evidence="8">PCC 7425</strain>
    </source>
</reference>
<dbReference type="eggNOG" id="COG1254">
    <property type="taxonomic scope" value="Bacteria"/>
</dbReference>
<evidence type="ECO:0000256" key="5">
    <source>
        <dbReference type="PROSITE-ProRule" id="PRU00520"/>
    </source>
</evidence>
<evidence type="ECO:0000256" key="3">
    <source>
        <dbReference type="ARBA" id="ARBA00015991"/>
    </source>
</evidence>
<evidence type="ECO:0000256" key="2">
    <source>
        <dbReference type="ARBA" id="ARBA00012150"/>
    </source>
</evidence>
<organism evidence="8">
    <name type="scientific">Cyanothece sp. (strain PCC 7425 / ATCC 29141)</name>
    <dbReference type="NCBI Taxonomy" id="395961"/>
    <lineage>
        <taxon>Bacteria</taxon>
        <taxon>Bacillati</taxon>
        <taxon>Cyanobacteriota</taxon>
        <taxon>Cyanophyceae</taxon>
        <taxon>Gomontiellales</taxon>
        <taxon>Cyanothecaceae</taxon>
        <taxon>Cyanothece</taxon>
    </lineage>
</organism>
<feature type="active site" evidence="5">
    <location>
        <position position="21"/>
    </location>
</feature>
<dbReference type="NCBIfam" id="NF011014">
    <property type="entry name" value="PRK14442.1"/>
    <property type="match status" value="1"/>
</dbReference>
<dbReference type="InterPro" id="IPR017968">
    <property type="entry name" value="Acylphosphatase_CS"/>
</dbReference>
<comment type="similarity">
    <text evidence="1 6">Belongs to the acylphosphatase family.</text>
</comment>
<dbReference type="EMBL" id="CP001344">
    <property type="protein sequence ID" value="ACL46639.1"/>
    <property type="molecule type" value="Genomic_DNA"/>
</dbReference>
<feature type="active site" evidence="5">
    <location>
        <position position="39"/>
    </location>
</feature>
<name>B8HYI5_CYAP4</name>
<dbReference type="PANTHER" id="PTHR47268">
    <property type="entry name" value="ACYLPHOSPHATASE"/>
    <property type="match status" value="1"/>
</dbReference>
<dbReference type="HOGENOM" id="CLU_141932_3_2_3"/>
<dbReference type="InterPro" id="IPR001792">
    <property type="entry name" value="Acylphosphatase-like_dom"/>
</dbReference>
<dbReference type="SUPFAM" id="SSF54975">
    <property type="entry name" value="Acylphosphatase/BLUF domain-like"/>
    <property type="match status" value="1"/>
</dbReference>
<dbReference type="KEGG" id="cyn:Cyan7425_4329"/>
<dbReference type="Pfam" id="PF00708">
    <property type="entry name" value="Acylphosphatase"/>
    <property type="match status" value="1"/>
</dbReference>
<protein>
    <recommendedName>
        <fullName evidence="3 5">acylphosphatase</fullName>
        <ecNumber evidence="2 5">3.6.1.7</ecNumber>
    </recommendedName>
</protein>
<dbReference type="PROSITE" id="PS00151">
    <property type="entry name" value="ACYLPHOSPHATASE_2"/>
    <property type="match status" value="1"/>
</dbReference>
<evidence type="ECO:0000256" key="6">
    <source>
        <dbReference type="RuleBase" id="RU004168"/>
    </source>
</evidence>
<sequence>MSEVVQVHVFVSGRVQGVGYRANTERQARHLNLQGWVRNLTDGRVEAVFEGPLPQVEAMVKWCRHGPLTAKVAQVEVSYKPPQGLTSFQVRF</sequence>
<dbReference type="Gene3D" id="3.30.70.100">
    <property type="match status" value="1"/>
</dbReference>
<gene>
    <name evidence="8" type="ordered locus">Cyan7425_4329</name>
</gene>
<evidence type="ECO:0000256" key="1">
    <source>
        <dbReference type="ARBA" id="ARBA00005614"/>
    </source>
</evidence>
<dbReference type="GO" id="GO:0003998">
    <property type="term" value="F:acylphosphatase activity"/>
    <property type="evidence" value="ECO:0007669"/>
    <property type="project" value="UniProtKB-EC"/>
</dbReference>
<dbReference type="EC" id="3.6.1.7" evidence="2 5"/>
<dbReference type="PRINTS" id="PR00112">
    <property type="entry name" value="ACYLPHPHTASE"/>
</dbReference>
<evidence type="ECO:0000259" key="7">
    <source>
        <dbReference type="PROSITE" id="PS51160"/>
    </source>
</evidence>
<dbReference type="AlphaFoldDB" id="B8HYI5"/>
<dbReference type="NCBIfam" id="NF011016">
    <property type="entry name" value="PRK14444.1"/>
    <property type="match status" value="1"/>
</dbReference>
<dbReference type="STRING" id="395961.Cyan7425_4329"/>
<feature type="domain" description="Acylphosphatase-like" evidence="7">
    <location>
        <begin position="6"/>
        <end position="92"/>
    </location>
</feature>
<comment type="catalytic activity">
    <reaction evidence="4 5">
        <text>an acyl phosphate + H2O = a carboxylate + phosphate + H(+)</text>
        <dbReference type="Rhea" id="RHEA:14965"/>
        <dbReference type="ChEBI" id="CHEBI:15377"/>
        <dbReference type="ChEBI" id="CHEBI:15378"/>
        <dbReference type="ChEBI" id="CHEBI:29067"/>
        <dbReference type="ChEBI" id="CHEBI:43474"/>
        <dbReference type="ChEBI" id="CHEBI:59918"/>
        <dbReference type="EC" id="3.6.1.7"/>
    </reaction>
</comment>
<proteinExistence type="inferred from homology"/>
<keyword evidence="5" id="KW-0378">Hydrolase</keyword>
<dbReference type="InterPro" id="IPR020456">
    <property type="entry name" value="Acylphosphatase"/>
</dbReference>
<evidence type="ECO:0000313" key="8">
    <source>
        <dbReference type="EMBL" id="ACL46639.1"/>
    </source>
</evidence>
<accession>B8HYI5</accession>